<sequence>MVHFITFILLITILNIIEKINGSNVPRYIMSADYEKGNQHIFLGEQQENDYWRGRPKVSELITICTGNQNVPHKFPKFICGLLYFYRDPVHSRKNFYWAKLFKNVPESVKFLKNVTNYPCPPHQSSIIGFTEKRIHVACSTYLNVKETSRAPRFHISYVIDHGFPTVPYCSEFADEKPCDFRSYFYIRYIIAQDQICCCPTGKICPILVYSQPDVRLPLLILNSEIDAVQKS</sequence>
<protein>
    <recommendedName>
        <fullName evidence="4">CX domain-containing protein</fullName>
    </recommendedName>
</protein>
<organism evidence="2 3">
    <name type="scientific">Caenorhabditis angaria</name>
    <dbReference type="NCBI Taxonomy" id="860376"/>
    <lineage>
        <taxon>Eukaryota</taxon>
        <taxon>Metazoa</taxon>
        <taxon>Ecdysozoa</taxon>
        <taxon>Nematoda</taxon>
        <taxon>Chromadorea</taxon>
        <taxon>Rhabditida</taxon>
        <taxon>Rhabditina</taxon>
        <taxon>Rhabditomorpha</taxon>
        <taxon>Rhabditoidea</taxon>
        <taxon>Rhabditidae</taxon>
        <taxon>Peloderinae</taxon>
        <taxon>Caenorhabditis</taxon>
    </lineage>
</organism>
<evidence type="ECO:0000313" key="3">
    <source>
        <dbReference type="Proteomes" id="UP001152747"/>
    </source>
</evidence>
<keyword evidence="1" id="KW-0732">Signal</keyword>
<evidence type="ECO:0000256" key="1">
    <source>
        <dbReference type="SAM" id="SignalP"/>
    </source>
</evidence>
<comment type="caution">
    <text evidence="2">The sequence shown here is derived from an EMBL/GenBank/DDBJ whole genome shotgun (WGS) entry which is preliminary data.</text>
</comment>
<accession>A0A9P1IKK6</accession>
<keyword evidence="3" id="KW-1185">Reference proteome</keyword>
<proteinExistence type="predicted"/>
<dbReference type="AlphaFoldDB" id="A0A9P1IKK6"/>
<reference evidence="2" key="1">
    <citation type="submission" date="2022-11" db="EMBL/GenBank/DDBJ databases">
        <authorList>
            <person name="Kikuchi T."/>
        </authorList>
    </citation>
    <scope>NUCLEOTIDE SEQUENCE</scope>
    <source>
        <strain evidence="2">PS1010</strain>
    </source>
</reference>
<feature type="signal peptide" evidence="1">
    <location>
        <begin position="1"/>
        <end position="22"/>
    </location>
</feature>
<feature type="chain" id="PRO_5040371950" description="CX domain-containing protein" evidence="1">
    <location>
        <begin position="23"/>
        <end position="232"/>
    </location>
</feature>
<dbReference type="EMBL" id="CANHGI010000003">
    <property type="protein sequence ID" value="CAI5445806.1"/>
    <property type="molecule type" value="Genomic_DNA"/>
</dbReference>
<evidence type="ECO:0000313" key="2">
    <source>
        <dbReference type="EMBL" id="CAI5445806.1"/>
    </source>
</evidence>
<name>A0A9P1IKK6_9PELO</name>
<gene>
    <name evidence="2" type="ORF">CAMP_LOCUS8443</name>
</gene>
<dbReference type="Proteomes" id="UP001152747">
    <property type="component" value="Unassembled WGS sequence"/>
</dbReference>
<dbReference type="OrthoDB" id="5796881at2759"/>
<evidence type="ECO:0008006" key="4">
    <source>
        <dbReference type="Google" id="ProtNLM"/>
    </source>
</evidence>